<dbReference type="Gene3D" id="3.20.20.300">
    <property type="entry name" value="Glycoside hydrolase, family 3, N-terminal domain"/>
    <property type="match status" value="1"/>
</dbReference>
<accession>A0ABR7FFB0</accession>
<feature type="domain" description="Fibronectin type III-like" evidence="5">
    <location>
        <begin position="624"/>
        <end position="694"/>
    </location>
</feature>
<dbReference type="InterPro" id="IPR001764">
    <property type="entry name" value="Glyco_hydro_3_N"/>
</dbReference>
<evidence type="ECO:0000259" key="5">
    <source>
        <dbReference type="SMART" id="SM01217"/>
    </source>
</evidence>
<dbReference type="Gene3D" id="2.60.40.10">
    <property type="entry name" value="Immunoglobulins"/>
    <property type="match status" value="1"/>
</dbReference>
<dbReference type="Gene3D" id="3.40.50.1700">
    <property type="entry name" value="Glycoside hydrolase family 3 C-terminal domain"/>
    <property type="match status" value="1"/>
</dbReference>
<sequence>MSVNLSKDCAEDILREMTVEEKAALITGGLPYGTAANERLGIPNALLNDSMAGINFRQLFADYCAMETGENILVSLRRCEKILQQLRETHEIHPEELDDTAMVAYEAIKKHLNGNVEQTYQVTSFPAGNLLGSTWNPQMVFRCAEALAREFDVFGVDVILTPNVNIQRDPLGGRLFESYSEDPYLTAELGAAFVRGIQETGILADPKHFAVNNHEKERKGINVHVQERALREIYFPGFEACVKQGGAKTFMSAYNKINGTACSANGELLTKLLREEWGFDGIVISDWGGVYDSVEAIKAGNDLEMPQIDNRSEVLKALKDCRLSMEELDLTVLRILKCLKEMPCVKGHRYYEIDTQHSQEAAYRAIAEGIVLLKNQEQVLPLKIDASVNMVGEGVHTLLECGGGSAEVLRKRSESLYECMRAKAGVSAIENWEEIETSDADYVVLVGKSRGQEGVDRAAMLLDQEDQEFVVHTLKKAKEEGKKTILILNIAGPVDMREYEAYADAVLCVFIPGCQGNRALADVIYGDVNPSGKLAITFPKKYEDCPTFGNFPGYNASVWYGEGIYVGYRYYDTKQLEPAYPFGYGLSYTRFSIHDLKLEKNIFEEENIRFSVDVTNEGDRDGKEVIQVYIHQNRPFLQKPQKELKAFKKIEIPANETRTAFFELSPRQLASYDEKLQAFVTEPGIYTIQVGNSSRNIQVEAEIAFRCADPYGYGEQTRIATIWSDERCREIYRKYFEDKCSIDMYNDLLGYTPDYPVGKALRERIPAEAYASPREKDENISAFFDELARIDLGKLDF</sequence>
<comment type="caution">
    <text evidence="6">The sequence shown here is derived from an EMBL/GenBank/DDBJ whole genome shotgun (WGS) entry which is preliminary data.</text>
</comment>
<dbReference type="EMBL" id="JACOOU010000008">
    <property type="protein sequence ID" value="MBC5673897.1"/>
    <property type="molecule type" value="Genomic_DNA"/>
</dbReference>
<dbReference type="InterPro" id="IPR036962">
    <property type="entry name" value="Glyco_hydro_3_N_sf"/>
</dbReference>
<dbReference type="InterPro" id="IPR036881">
    <property type="entry name" value="Glyco_hydro_3_C_sf"/>
</dbReference>
<dbReference type="Pfam" id="PF14310">
    <property type="entry name" value="Fn3-like"/>
    <property type="match status" value="1"/>
</dbReference>
<evidence type="ECO:0000256" key="2">
    <source>
        <dbReference type="ARBA" id="ARBA00022801"/>
    </source>
</evidence>
<dbReference type="InterPro" id="IPR017853">
    <property type="entry name" value="GH"/>
</dbReference>
<evidence type="ECO:0000256" key="4">
    <source>
        <dbReference type="RuleBase" id="RU361161"/>
    </source>
</evidence>
<dbReference type="Proteomes" id="UP000654573">
    <property type="component" value="Unassembled WGS sequence"/>
</dbReference>
<dbReference type="GO" id="GO:0016787">
    <property type="term" value="F:hydrolase activity"/>
    <property type="evidence" value="ECO:0007669"/>
    <property type="project" value="UniProtKB-KW"/>
</dbReference>
<evidence type="ECO:0000256" key="1">
    <source>
        <dbReference type="ARBA" id="ARBA00005336"/>
    </source>
</evidence>
<dbReference type="Pfam" id="PF01915">
    <property type="entry name" value="Glyco_hydro_3_C"/>
    <property type="match status" value="1"/>
</dbReference>
<keyword evidence="4" id="KW-0326">Glycosidase</keyword>
<protein>
    <submittedName>
        <fullName evidence="6">Glycoside hydrolase family 3 C-terminal domain-containing protein</fullName>
    </submittedName>
</protein>
<dbReference type="InterPro" id="IPR050288">
    <property type="entry name" value="Cellulose_deg_GH3"/>
</dbReference>
<organism evidence="6 7">
    <name type="scientific">Blautia celeris</name>
    <dbReference type="NCBI Taxonomy" id="2763026"/>
    <lineage>
        <taxon>Bacteria</taxon>
        <taxon>Bacillati</taxon>
        <taxon>Bacillota</taxon>
        <taxon>Clostridia</taxon>
        <taxon>Lachnospirales</taxon>
        <taxon>Lachnospiraceae</taxon>
        <taxon>Blautia</taxon>
    </lineage>
</organism>
<keyword evidence="7" id="KW-1185">Reference proteome</keyword>
<evidence type="ECO:0000256" key="3">
    <source>
        <dbReference type="ARBA" id="ARBA00023277"/>
    </source>
</evidence>
<dbReference type="InterPro" id="IPR002772">
    <property type="entry name" value="Glyco_hydro_3_C"/>
</dbReference>
<dbReference type="PANTHER" id="PTHR42715">
    <property type="entry name" value="BETA-GLUCOSIDASE"/>
    <property type="match status" value="1"/>
</dbReference>
<proteinExistence type="inferred from homology"/>
<dbReference type="SUPFAM" id="SSF52279">
    <property type="entry name" value="Beta-D-glucan exohydrolase, C-terminal domain"/>
    <property type="match status" value="1"/>
</dbReference>
<dbReference type="InterPro" id="IPR026891">
    <property type="entry name" value="Fn3-like"/>
</dbReference>
<dbReference type="PRINTS" id="PR00133">
    <property type="entry name" value="GLHYDRLASE3"/>
</dbReference>
<dbReference type="PROSITE" id="PS00775">
    <property type="entry name" value="GLYCOSYL_HYDROL_F3"/>
    <property type="match status" value="1"/>
</dbReference>
<keyword evidence="2 4" id="KW-0378">Hydrolase</keyword>
<keyword evidence="3" id="KW-0119">Carbohydrate metabolism</keyword>
<reference evidence="6 7" key="1">
    <citation type="submission" date="2020-08" db="EMBL/GenBank/DDBJ databases">
        <title>Genome public.</title>
        <authorList>
            <person name="Liu C."/>
            <person name="Sun Q."/>
        </authorList>
    </citation>
    <scope>NUCLEOTIDE SEQUENCE [LARGE SCALE GENOMIC DNA]</scope>
    <source>
        <strain evidence="6 7">NSJ-34</strain>
    </source>
</reference>
<dbReference type="RefSeq" id="WP_103732385.1">
    <property type="nucleotide sequence ID" value="NZ_JACOOU010000008.1"/>
</dbReference>
<evidence type="ECO:0000313" key="7">
    <source>
        <dbReference type="Proteomes" id="UP000654573"/>
    </source>
</evidence>
<dbReference type="Pfam" id="PF00933">
    <property type="entry name" value="Glyco_hydro_3"/>
    <property type="match status" value="1"/>
</dbReference>
<dbReference type="InterPro" id="IPR019800">
    <property type="entry name" value="Glyco_hydro_3_AS"/>
</dbReference>
<comment type="similarity">
    <text evidence="1 4">Belongs to the glycosyl hydrolase 3 family.</text>
</comment>
<dbReference type="SUPFAM" id="SSF51445">
    <property type="entry name" value="(Trans)glycosidases"/>
    <property type="match status" value="1"/>
</dbReference>
<dbReference type="InterPro" id="IPR013783">
    <property type="entry name" value="Ig-like_fold"/>
</dbReference>
<evidence type="ECO:0000313" key="6">
    <source>
        <dbReference type="EMBL" id="MBC5673897.1"/>
    </source>
</evidence>
<gene>
    <name evidence="6" type="ORF">H8S76_16725</name>
</gene>
<dbReference type="SMART" id="SM01217">
    <property type="entry name" value="Fn3_like"/>
    <property type="match status" value="1"/>
</dbReference>
<dbReference type="PANTHER" id="PTHR42715:SF10">
    <property type="entry name" value="BETA-GLUCOSIDASE"/>
    <property type="match status" value="1"/>
</dbReference>
<name>A0ABR7FFB0_9FIRM</name>